<dbReference type="Pfam" id="PF03009">
    <property type="entry name" value="GDPD"/>
    <property type="match status" value="2"/>
</dbReference>
<evidence type="ECO:0000256" key="7">
    <source>
        <dbReference type="ARBA" id="ARBA00047512"/>
    </source>
</evidence>
<evidence type="ECO:0000256" key="4">
    <source>
        <dbReference type="ARBA" id="ARBA00022798"/>
    </source>
</evidence>
<evidence type="ECO:0000256" key="5">
    <source>
        <dbReference type="ARBA" id="ARBA00022801"/>
    </source>
</evidence>
<dbReference type="CDD" id="cd08603">
    <property type="entry name" value="GDPD_SHV3_repeat_1"/>
    <property type="match status" value="1"/>
</dbReference>
<organism evidence="10">
    <name type="scientific">Wollemia nobilis</name>
    <dbReference type="NCBI Taxonomy" id="56998"/>
    <lineage>
        <taxon>Eukaryota</taxon>
        <taxon>Viridiplantae</taxon>
        <taxon>Streptophyta</taxon>
        <taxon>Embryophyta</taxon>
        <taxon>Tracheophyta</taxon>
        <taxon>Spermatophyta</taxon>
        <taxon>Pinopsida</taxon>
        <taxon>Pinidae</taxon>
        <taxon>Conifers II</taxon>
        <taxon>Araucariales</taxon>
        <taxon>Araucariaceae</taxon>
        <taxon>Wollemia</taxon>
    </lineage>
</organism>
<keyword evidence="6" id="KW-0325">Glycoprotein</keyword>
<accession>A0A0C9SB61</accession>
<dbReference type="InterPro" id="IPR017946">
    <property type="entry name" value="PLC-like_Pdiesterase_TIM-brl"/>
</dbReference>
<dbReference type="FunFam" id="3.20.20.190:FF:000013">
    <property type="entry name" value="Glycerophosphodiester phosphodiesterase GDPDL3"/>
    <property type="match status" value="1"/>
</dbReference>
<keyword evidence="4" id="KW-0319">Glycerol metabolism</keyword>
<dbReference type="PANTHER" id="PTHR43620:SF7">
    <property type="entry name" value="GLYCEROPHOSPHODIESTER PHOSPHODIESTERASE GDPD5-RELATED"/>
    <property type="match status" value="1"/>
</dbReference>
<dbReference type="InterPro" id="IPR030395">
    <property type="entry name" value="GP_PDE_dom"/>
</dbReference>
<dbReference type="GO" id="GO:0006071">
    <property type="term" value="P:glycerol metabolic process"/>
    <property type="evidence" value="ECO:0007669"/>
    <property type="project" value="UniProtKB-KW"/>
</dbReference>
<evidence type="ECO:0000256" key="6">
    <source>
        <dbReference type="ARBA" id="ARBA00023180"/>
    </source>
</evidence>
<evidence type="ECO:0000256" key="1">
    <source>
        <dbReference type="ARBA" id="ARBA00007277"/>
    </source>
</evidence>
<dbReference type="GO" id="GO:0008889">
    <property type="term" value="F:glycerophosphodiester phosphodiesterase activity"/>
    <property type="evidence" value="ECO:0007669"/>
    <property type="project" value="UniProtKB-EC"/>
</dbReference>
<evidence type="ECO:0000256" key="8">
    <source>
        <dbReference type="SAM" id="SignalP"/>
    </source>
</evidence>
<dbReference type="FunFam" id="3.20.20.190:FF:000011">
    <property type="entry name" value="Glycerophosphodiester phosphodiesterase GDPDL3"/>
    <property type="match status" value="1"/>
</dbReference>
<feature type="domain" description="GP-PDE" evidence="9">
    <location>
        <begin position="379"/>
        <end position="680"/>
    </location>
</feature>
<dbReference type="SUPFAM" id="SSF51695">
    <property type="entry name" value="PLC-like phosphodiesterases"/>
    <property type="match status" value="2"/>
</dbReference>
<dbReference type="EMBL" id="GCHU01000555">
    <property type="protein sequence ID" value="JAG89558.1"/>
    <property type="molecule type" value="Transcribed_RNA"/>
</dbReference>
<name>A0A0C9SB61_9CONI</name>
<evidence type="ECO:0000259" key="9">
    <source>
        <dbReference type="PROSITE" id="PS51704"/>
    </source>
</evidence>
<evidence type="ECO:0000256" key="3">
    <source>
        <dbReference type="ARBA" id="ARBA00022729"/>
    </source>
</evidence>
<sequence length="778" mass="85707">MPRQDTGSILPGLSAQVLVLVLLLFVSEASCDRKRNLSFDRGERVLAGVSSRRVWKTLSGQNPLVIARGGLSGLFPDHTSYAYQVALNNSLPDVVFYCDLQLTKDSVGICRTEINLDNSTNIADVFKDRKNTYIVNGQKVTGWFSIDFTAEEILSKVFAKQSSLSRPYSFGELPVLPVEGVDSLGPPALWLNVQYSKFYEEHNLSAVEYVLSTAKTVILDYVSSPEVAFLTKVRLGLRKSKSKLILRFLAKEDVEPSTNLTYGTLLKNLTLVKTFASGVLVPKDYIWPLDDTLYLHAPSTLVQDAHKAGLEVYASDFANDGYGMSYNYSYDPVREYLQFVDNSDFAVDGVLTDFSVTASVAIACYAHNRQNLSSSSGKPLIISHHGASGDFAGSTDIAYQAAIHDGVDYIDCTVQLTKDGVPICRESPDLIASTNVLEVSSIYPSRLVEISDLQTDKGIFTFDLTWKEIQSLKPQINSPYGTNYNLNRNPAYKNEGKFMTLFDFLKMAKGQASVGVLIDIQNARYLASKQGFDVINVTMAALEKAGYGNMTGKVMIQADDSAVLRKFRQTGYKLVYQILETTASLPDSTIKEIKGVADTVTLGRAVIFPTSDFFLMNTTNLVNRIHLHNLTVFIFRLRNEYPTLAFDYMSDPTMEINTFVNVAKPDGLFTEFPATTNAYFNNACRRPTRRAKYSMFLVEPGALLGAIPPSAMPPTVNAPAITDVIDPPLPSVHVEIPAPAPIVSAPSAVSKNGQPKIACHFMLYPVFSFFLLALLSSS</sequence>
<dbReference type="Gene3D" id="3.20.20.190">
    <property type="entry name" value="Phosphatidylinositol (PI) phosphodiesterase"/>
    <property type="match status" value="2"/>
</dbReference>
<feature type="signal peptide" evidence="8">
    <location>
        <begin position="1"/>
        <end position="31"/>
    </location>
</feature>
<keyword evidence="3 8" id="KW-0732">Signal</keyword>
<evidence type="ECO:0000256" key="2">
    <source>
        <dbReference type="ARBA" id="ARBA00012247"/>
    </source>
</evidence>
<proteinExistence type="inferred from homology"/>
<protein>
    <recommendedName>
        <fullName evidence="2">glycerophosphodiester phosphodiesterase</fullName>
        <ecNumber evidence="2">3.1.4.46</ecNumber>
    </recommendedName>
</protein>
<dbReference type="PROSITE" id="PS51704">
    <property type="entry name" value="GP_PDE"/>
    <property type="match status" value="2"/>
</dbReference>
<dbReference type="AlphaFoldDB" id="A0A0C9SB61"/>
<keyword evidence="5" id="KW-0378">Hydrolase</keyword>
<feature type="chain" id="PRO_5002219732" description="glycerophosphodiester phosphodiesterase" evidence="8">
    <location>
        <begin position="32"/>
        <end position="778"/>
    </location>
</feature>
<comment type="catalytic activity">
    <reaction evidence="7">
        <text>a sn-glycero-3-phosphodiester + H2O = an alcohol + sn-glycerol 3-phosphate + H(+)</text>
        <dbReference type="Rhea" id="RHEA:12969"/>
        <dbReference type="ChEBI" id="CHEBI:15377"/>
        <dbReference type="ChEBI" id="CHEBI:15378"/>
        <dbReference type="ChEBI" id="CHEBI:30879"/>
        <dbReference type="ChEBI" id="CHEBI:57597"/>
        <dbReference type="ChEBI" id="CHEBI:83408"/>
        <dbReference type="EC" id="3.1.4.46"/>
    </reaction>
</comment>
<dbReference type="PANTHER" id="PTHR43620">
    <property type="entry name" value="GLYCEROPHOSPHORYL DIESTER PHOSPHODIESTERASE"/>
    <property type="match status" value="1"/>
</dbReference>
<reference evidence="10" key="1">
    <citation type="submission" date="2015-02" db="EMBL/GenBank/DDBJ databases">
        <title>A transcriptome of Wollemia nobilis - a relic of Gondwana.</title>
        <authorList>
            <person name="Chia J.Y."/>
            <person name="Leong Y.S."/>
            <person name="Abdul Karim S."/>
            <person name="Wan Azmi N."/>
            <person name="Hercus R."/>
            <person name="Croft L."/>
        </authorList>
    </citation>
    <scope>NUCLEOTIDE SEQUENCE</scope>
    <source>
        <strain evidence="10">MaeBrown</strain>
        <tissue evidence="10">Leaf</tissue>
    </source>
</reference>
<evidence type="ECO:0000313" key="10">
    <source>
        <dbReference type="EMBL" id="JAG89558.1"/>
    </source>
</evidence>
<dbReference type="GO" id="GO:0006629">
    <property type="term" value="P:lipid metabolic process"/>
    <property type="evidence" value="ECO:0007669"/>
    <property type="project" value="InterPro"/>
</dbReference>
<feature type="domain" description="GP-PDE" evidence="9">
    <location>
        <begin position="63"/>
        <end position="362"/>
    </location>
</feature>
<dbReference type="EC" id="3.1.4.46" evidence="2"/>
<comment type="similarity">
    <text evidence="1">Belongs to the glycerophosphoryl diester phosphodiesterase family.</text>
</comment>